<dbReference type="OrthoDB" id="16842at2759"/>
<dbReference type="FunCoup" id="A0A151ZCX6">
    <property type="interactions" value="101"/>
</dbReference>
<evidence type="ECO:0000313" key="2">
    <source>
        <dbReference type="Proteomes" id="UP000076078"/>
    </source>
</evidence>
<protein>
    <submittedName>
        <fullName evidence="1">Diaminopimelate epimerase</fullName>
    </submittedName>
</protein>
<name>A0A151ZCX6_TIELA</name>
<dbReference type="STRING" id="361077.A0A151ZCX6"/>
<reference evidence="1 2" key="1">
    <citation type="submission" date="2015-12" db="EMBL/GenBank/DDBJ databases">
        <title>Dictyostelia acquired genes for synthesis and detection of signals that induce cell-type specialization by lateral gene transfer from prokaryotes.</title>
        <authorList>
            <person name="Gloeckner G."/>
            <person name="Schaap P."/>
        </authorList>
    </citation>
    <scope>NUCLEOTIDE SEQUENCE [LARGE SCALE GENOMIC DNA]</scope>
    <source>
        <strain evidence="1 2">TK</strain>
    </source>
</reference>
<dbReference type="InterPro" id="IPR001653">
    <property type="entry name" value="DAP_epimerase_DapF"/>
</dbReference>
<organism evidence="1 2">
    <name type="scientific">Tieghemostelium lacteum</name>
    <name type="common">Slime mold</name>
    <name type="synonym">Dictyostelium lacteum</name>
    <dbReference type="NCBI Taxonomy" id="361077"/>
    <lineage>
        <taxon>Eukaryota</taxon>
        <taxon>Amoebozoa</taxon>
        <taxon>Evosea</taxon>
        <taxon>Eumycetozoa</taxon>
        <taxon>Dictyostelia</taxon>
        <taxon>Dictyosteliales</taxon>
        <taxon>Raperosteliaceae</taxon>
        <taxon>Tieghemostelium</taxon>
    </lineage>
</organism>
<dbReference type="GO" id="GO:0008837">
    <property type="term" value="F:diaminopimelate epimerase activity"/>
    <property type="evidence" value="ECO:0007669"/>
    <property type="project" value="InterPro"/>
</dbReference>
<dbReference type="InParanoid" id="A0A151ZCX6"/>
<evidence type="ECO:0000313" key="1">
    <source>
        <dbReference type="EMBL" id="KYQ91803.1"/>
    </source>
</evidence>
<dbReference type="SUPFAM" id="SSF54506">
    <property type="entry name" value="Diaminopimelate epimerase-like"/>
    <property type="match status" value="2"/>
</dbReference>
<dbReference type="OMA" id="NPHCVLH"/>
<dbReference type="NCBIfam" id="TIGR00652">
    <property type="entry name" value="DapF"/>
    <property type="match status" value="1"/>
</dbReference>
<keyword evidence="2" id="KW-1185">Reference proteome</keyword>
<dbReference type="Gene3D" id="3.10.310.10">
    <property type="entry name" value="Diaminopimelate Epimerase, Chain A, domain 1"/>
    <property type="match status" value="2"/>
</dbReference>
<gene>
    <name evidence="1" type="ORF">DLAC_07599</name>
</gene>
<dbReference type="HAMAP" id="MF_00197">
    <property type="entry name" value="DAP_epimerase"/>
    <property type="match status" value="1"/>
</dbReference>
<dbReference type="Proteomes" id="UP000076078">
    <property type="component" value="Unassembled WGS sequence"/>
</dbReference>
<dbReference type="PANTHER" id="PTHR31689:SF2">
    <property type="entry name" value="DIAMINOPIMELATE EPIMERASE"/>
    <property type="match status" value="1"/>
</dbReference>
<sequence>MDTYNHNLNINDNQTVVDNDPFESLILKFCKMHGSANDFVIFHIDHLRMEHNGQSYLPSLAILQKITQSLCNRTTGVGADQVLVITPPPEDIASDYQVLIFNSDGSIAENCANGLTCVTKFIIDYDIRSYARIQQEQQNLSMEQLQEQQQLQQQQYRQLPYQSQQRDLRTFSSATNSQRLRSSLDSPYKGKSAISMTINTIAGIQHCYSLPSHQLNNSKTLWVKVSMGKPLVLRTNTDPNNISSTTSTADIDVENFLPYSIFNVELNNQQQQQILAQQQQQYHTQLSSSPSSHYGVGGGSGFFGRKHKTLSINSKFEEYSKMIQCGSHYIDSTVVSMGNPHCVLHLENVEEFPLDHFGKVIETHPLFPEKTNVEFAQVKSKDLIRVRVWQRGCGVTSACGTGAAAVLVSGVLRGKNNRKATVVMDGGDMEVEWREHDDAVFISAPAVTIFEGSLRIFMDELIENNNNNNSNNNIDLNTTNDS</sequence>
<proteinExistence type="inferred from homology"/>
<dbReference type="GO" id="GO:0005829">
    <property type="term" value="C:cytosol"/>
    <property type="evidence" value="ECO:0007669"/>
    <property type="project" value="TreeGrafter"/>
</dbReference>
<dbReference type="GO" id="GO:0009089">
    <property type="term" value="P:lysine biosynthetic process via diaminopimelate"/>
    <property type="evidence" value="ECO:0007669"/>
    <property type="project" value="InterPro"/>
</dbReference>
<accession>A0A151ZCX6</accession>
<comment type="caution">
    <text evidence="1">The sequence shown here is derived from an EMBL/GenBank/DDBJ whole genome shotgun (WGS) entry which is preliminary data.</text>
</comment>
<dbReference type="EMBL" id="LODT01000034">
    <property type="protein sequence ID" value="KYQ91803.1"/>
    <property type="molecule type" value="Genomic_DNA"/>
</dbReference>
<dbReference type="Pfam" id="PF01678">
    <property type="entry name" value="DAP_epimerase"/>
    <property type="match status" value="2"/>
</dbReference>
<dbReference type="AlphaFoldDB" id="A0A151ZCX6"/>
<dbReference type="PANTHER" id="PTHR31689">
    <property type="entry name" value="DIAMINOPIMELATE EPIMERASE, CHLOROPLASTIC"/>
    <property type="match status" value="1"/>
</dbReference>